<reference evidence="1" key="2">
    <citation type="journal article" date="2015" name="Data Brief">
        <title>Shoot transcriptome of the giant reed, Arundo donax.</title>
        <authorList>
            <person name="Barrero R.A."/>
            <person name="Guerrero F.D."/>
            <person name="Moolhuijzen P."/>
            <person name="Goolsby J.A."/>
            <person name="Tidwell J."/>
            <person name="Bellgard S.E."/>
            <person name="Bellgard M.I."/>
        </authorList>
    </citation>
    <scope>NUCLEOTIDE SEQUENCE</scope>
    <source>
        <tissue evidence="1">Shoot tissue taken approximately 20 cm above the soil surface</tissue>
    </source>
</reference>
<organism evidence="1">
    <name type="scientific">Arundo donax</name>
    <name type="common">Giant reed</name>
    <name type="synonym">Donax arundinaceus</name>
    <dbReference type="NCBI Taxonomy" id="35708"/>
    <lineage>
        <taxon>Eukaryota</taxon>
        <taxon>Viridiplantae</taxon>
        <taxon>Streptophyta</taxon>
        <taxon>Embryophyta</taxon>
        <taxon>Tracheophyta</taxon>
        <taxon>Spermatophyta</taxon>
        <taxon>Magnoliopsida</taxon>
        <taxon>Liliopsida</taxon>
        <taxon>Poales</taxon>
        <taxon>Poaceae</taxon>
        <taxon>PACMAD clade</taxon>
        <taxon>Arundinoideae</taxon>
        <taxon>Arundineae</taxon>
        <taxon>Arundo</taxon>
    </lineage>
</organism>
<dbReference type="EMBL" id="GBRH01169476">
    <property type="protein sequence ID" value="JAE28420.1"/>
    <property type="molecule type" value="Transcribed_RNA"/>
</dbReference>
<accession>A0A0A9GTR7</accession>
<evidence type="ECO:0000313" key="1">
    <source>
        <dbReference type="EMBL" id="JAE28420.1"/>
    </source>
</evidence>
<proteinExistence type="predicted"/>
<protein>
    <submittedName>
        <fullName evidence="1">Uncharacterized protein</fullName>
    </submittedName>
</protein>
<sequence length="57" mass="6442">MCGKWQHLSVSTGKWLLEWECVGGTSDCAKHIILREISTQEVIVLYGCVDPFRCKSV</sequence>
<reference evidence="1" key="1">
    <citation type="submission" date="2014-09" db="EMBL/GenBank/DDBJ databases">
        <authorList>
            <person name="Magalhaes I.L.F."/>
            <person name="Oliveira U."/>
            <person name="Santos F.R."/>
            <person name="Vidigal T.H.D.A."/>
            <person name="Brescovit A.D."/>
            <person name="Santos A.J."/>
        </authorList>
    </citation>
    <scope>NUCLEOTIDE SEQUENCE</scope>
    <source>
        <tissue evidence="1">Shoot tissue taken approximately 20 cm above the soil surface</tissue>
    </source>
</reference>
<dbReference type="AlphaFoldDB" id="A0A0A9GTR7"/>
<name>A0A0A9GTR7_ARUDO</name>